<dbReference type="HOGENOM" id="CLU_083536_0_1_11"/>
<dbReference type="Gene3D" id="1.10.10.1190">
    <property type="entry name" value="Antirestriction protein ArdA, domain 3"/>
    <property type="match status" value="1"/>
</dbReference>
<dbReference type="Gene3D" id="3.10.20.480">
    <property type="entry name" value="Antirestriction protein ArdA, domain 1"/>
    <property type="match status" value="1"/>
</dbReference>
<protein>
    <recommendedName>
        <fullName evidence="3">Antirestriction protein</fullName>
    </recommendedName>
</protein>
<evidence type="ECO:0000313" key="1">
    <source>
        <dbReference type="EMBL" id="AHW64808.1"/>
    </source>
</evidence>
<dbReference type="eggNOG" id="COG4734">
    <property type="taxonomic scope" value="Bacteria"/>
</dbReference>
<organism evidence="1 2">
    <name type="scientific">Corynebacterium glyciniphilum AJ 3170</name>
    <dbReference type="NCBI Taxonomy" id="1404245"/>
    <lineage>
        <taxon>Bacteria</taxon>
        <taxon>Bacillati</taxon>
        <taxon>Actinomycetota</taxon>
        <taxon>Actinomycetes</taxon>
        <taxon>Mycobacteriales</taxon>
        <taxon>Corynebacteriaceae</taxon>
        <taxon>Corynebacterium</taxon>
    </lineage>
</organism>
<dbReference type="Pfam" id="PF07275">
    <property type="entry name" value="ArdA"/>
    <property type="match status" value="1"/>
</dbReference>
<proteinExistence type="predicted"/>
<dbReference type="AlphaFoldDB" id="X5DNT0"/>
<dbReference type="InterPro" id="IPR041895">
    <property type="entry name" value="ArdA_dom1"/>
</dbReference>
<evidence type="ECO:0000313" key="2">
    <source>
        <dbReference type="Proteomes" id="UP000023703"/>
    </source>
</evidence>
<sequence length="182" mass="20404">MKTFNPATDTITPRAWVGCLSCYNDGELVGHWYDAIDAANVLPQDIHGVPTDHEELWVMDHENIPTIPGSPEMDPLTATAWAEVIEAITPQWRGAYLAWIEDQWISTPVEAPGRDEFFGFFAGEYANFTDYADGIVCDTGMFIGVPDDVAQYFDLERYAADLAQGYTVIDTPDYNVWVFANH</sequence>
<dbReference type="OrthoDB" id="944647at2"/>
<dbReference type="EMBL" id="CP006842">
    <property type="protein sequence ID" value="AHW64808.1"/>
    <property type="molecule type" value="Genomic_DNA"/>
</dbReference>
<name>X5DNT0_9CORY</name>
<reference evidence="1 2" key="1">
    <citation type="journal article" date="2015" name="Int. J. Syst. Evol. Microbiol.">
        <title>Revisiting Corynebacterium glyciniphilum (ex Kubota et al., 1972) sp. nov., nom. rev., isolated from putrefied banana.</title>
        <authorList>
            <person name="Al-Dilaimi A."/>
            <person name="Bednarz H."/>
            <person name="Lomker A."/>
            <person name="Niehaus K."/>
            <person name="Kalinowski J."/>
            <person name="Ruckert C."/>
        </authorList>
    </citation>
    <scope>NUCLEOTIDE SEQUENCE [LARGE SCALE GENOMIC DNA]</scope>
    <source>
        <strain evidence="1">AJ 3170</strain>
    </source>
</reference>
<accession>X5DNT0</accession>
<dbReference type="Proteomes" id="UP000023703">
    <property type="component" value="Chromosome"/>
</dbReference>
<dbReference type="RefSeq" id="WP_052540134.1">
    <property type="nucleotide sequence ID" value="NZ_CP006842.1"/>
</dbReference>
<gene>
    <name evidence="1" type="ORF">CGLY_11815</name>
</gene>
<dbReference type="InterPro" id="IPR009899">
    <property type="entry name" value="ArdA"/>
</dbReference>
<dbReference type="KEGG" id="cgy:CGLY_11815"/>
<keyword evidence="2" id="KW-1185">Reference proteome</keyword>
<dbReference type="InterPro" id="IPR041893">
    <property type="entry name" value="ArdA_dom3"/>
</dbReference>
<evidence type="ECO:0008006" key="3">
    <source>
        <dbReference type="Google" id="ProtNLM"/>
    </source>
</evidence>